<sequence>MALLSSPRFLRNVLLADALSCVACGLLQVALTRPLESLLKLPAPLLLATGWFLLAYAGVVAAIATRSPIPRAPVWLLVAGNVGWALACVALLATGAAAPSALGTAWVLAQAATVAVLAQLQAMALRRPTPQAGWA</sequence>
<feature type="transmembrane region" description="Helical" evidence="1">
    <location>
        <begin position="75"/>
        <end position="98"/>
    </location>
</feature>
<feature type="transmembrane region" description="Helical" evidence="1">
    <location>
        <begin position="12"/>
        <end position="31"/>
    </location>
</feature>
<evidence type="ECO:0000313" key="3">
    <source>
        <dbReference type="Proteomes" id="UP001596037"/>
    </source>
</evidence>
<organism evidence="2 3">
    <name type="scientific">Caenimonas terrae</name>
    <dbReference type="NCBI Taxonomy" id="696074"/>
    <lineage>
        <taxon>Bacteria</taxon>
        <taxon>Pseudomonadati</taxon>
        <taxon>Pseudomonadota</taxon>
        <taxon>Betaproteobacteria</taxon>
        <taxon>Burkholderiales</taxon>
        <taxon>Comamonadaceae</taxon>
        <taxon>Caenimonas</taxon>
    </lineage>
</organism>
<evidence type="ECO:0008006" key="4">
    <source>
        <dbReference type="Google" id="ProtNLM"/>
    </source>
</evidence>
<name>A0ABW0NFW7_9BURK</name>
<feature type="transmembrane region" description="Helical" evidence="1">
    <location>
        <begin position="104"/>
        <end position="125"/>
    </location>
</feature>
<gene>
    <name evidence="2" type="ORF">ACFPOE_14910</name>
</gene>
<dbReference type="EMBL" id="JBHSMF010000009">
    <property type="protein sequence ID" value="MFC5498836.1"/>
    <property type="molecule type" value="Genomic_DNA"/>
</dbReference>
<keyword evidence="1" id="KW-1133">Transmembrane helix</keyword>
<keyword evidence="1" id="KW-0812">Transmembrane</keyword>
<protein>
    <recommendedName>
        <fullName evidence="4">Integral membrane protein</fullName>
    </recommendedName>
</protein>
<accession>A0ABW0NFW7</accession>
<proteinExistence type="predicted"/>
<dbReference type="Proteomes" id="UP001596037">
    <property type="component" value="Unassembled WGS sequence"/>
</dbReference>
<reference evidence="3" key="1">
    <citation type="journal article" date="2019" name="Int. J. Syst. Evol. Microbiol.">
        <title>The Global Catalogue of Microorganisms (GCM) 10K type strain sequencing project: providing services to taxonomists for standard genome sequencing and annotation.</title>
        <authorList>
            <consortium name="The Broad Institute Genomics Platform"/>
            <consortium name="The Broad Institute Genome Sequencing Center for Infectious Disease"/>
            <person name="Wu L."/>
            <person name="Ma J."/>
        </authorList>
    </citation>
    <scope>NUCLEOTIDE SEQUENCE [LARGE SCALE GENOMIC DNA]</scope>
    <source>
        <strain evidence="3">CCUG 57401</strain>
    </source>
</reference>
<keyword evidence="3" id="KW-1185">Reference proteome</keyword>
<keyword evidence="1" id="KW-0472">Membrane</keyword>
<feature type="transmembrane region" description="Helical" evidence="1">
    <location>
        <begin position="43"/>
        <end position="63"/>
    </location>
</feature>
<dbReference type="RefSeq" id="WP_376850914.1">
    <property type="nucleotide sequence ID" value="NZ_JBHSMF010000009.1"/>
</dbReference>
<evidence type="ECO:0000256" key="1">
    <source>
        <dbReference type="SAM" id="Phobius"/>
    </source>
</evidence>
<comment type="caution">
    <text evidence="2">The sequence shown here is derived from an EMBL/GenBank/DDBJ whole genome shotgun (WGS) entry which is preliminary data.</text>
</comment>
<evidence type="ECO:0000313" key="2">
    <source>
        <dbReference type="EMBL" id="MFC5498836.1"/>
    </source>
</evidence>